<dbReference type="EMBL" id="LCOJ01000001">
    <property type="protein sequence ID" value="KKU75925.1"/>
    <property type="molecule type" value="Genomic_DNA"/>
</dbReference>
<keyword evidence="1" id="KW-1133">Transmembrane helix</keyword>
<evidence type="ECO:0000313" key="2">
    <source>
        <dbReference type="EMBL" id="KKU75925.1"/>
    </source>
</evidence>
<evidence type="ECO:0000313" key="3">
    <source>
        <dbReference type="Proteomes" id="UP000034879"/>
    </source>
</evidence>
<protein>
    <recommendedName>
        <fullName evidence="4">Prepilin-type N-terminal cleavage/methylation domain-containing protein</fullName>
    </recommendedName>
</protein>
<keyword evidence="1" id="KW-0812">Transmembrane</keyword>
<organism evidence="2 3">
    <name type="scientific">Candidatus Nomurabacteria bacterium GW2011_GWB1_47_6</name>
    <dbReference type="NCBI Taxonomy" id="1618749"/>
    <lineage>
        <taxon>Bacteria</taxon>
        <taxon>Candidatus Nomuraibacteriota</taxon>
    </lineage>
</organism>
<dbReference type="Proteomes" id="UP000034879">
    <property type="component" value="Unassembled WGS sequence"/>
</dbReference>
<sequence>MKKIFKTEITGRRQGISAIELLVVVAILGIILAVVLPQFGKSRERATLDGAVGDILSVLSQARSQTLAALDSSSYGVHFDPDEVIIFKGTTFSSGNPDNIETSIISPAVISNVTLGGASGSSGEFYYERLSGSPNKSGTVTVSSPSYSTTITISATGSASAD</sequence>
<dbReference type="SUPFAM" id="SSF54523">
    <property type="entry name" value="Pili subunits"/>
    <property type="match status" value="1"/>
</dbReference>
<reference evidence="2 3" key="1">
    <citation type="journal article" date="2015" name="Nature">
        <title>rRNA introns, odd ribosomes, and small enigmatic genomes across a large radiation of phyla.</title>
        <authorList>
            <person name="Brown C.T."/>
            <person name="Hug L.A."/>
            <person name="Thomas B.C."/>
            <person name="Sharon I."/>
            <person name="Castelle C.J."/>
            <person name="Singh A."/>
            <person name="Wilkins M.J."/>
            <person name="Williams K.H."/>
            <person name="Banfield J.F."/>
        </authorList>
    </citation>
    <scope>NUCLEOTIDE SEQUENCE [LARGE SCALE GENOMIC DNA]</scope>
</reference>
<accession>A0A0G1W0U9</accession>
<feature type="transmembrane region" description="Helical" evidence="1">
    <location>
        <begin position="21"/>
        <end position="39"/>
    </location>
</feature>
<dbReference type="AlphaFoldDB" id="A0A0G1W0U9"/>
<evidence type="ECO:0008006" key="4">
    <source>
        <dbReference type="Google" id="ProtNLM"/>
    </source>
</evidence>
<name>A0A0G1W0U9_9BACT</name>
<gene>
    <name evidence="2" type="ORF">UY01_C0001G0021</name>
</gene>
<proteinExistence type="predicted"/>
<evidence type="ECO:0000256" key="1">
    <source>
        <dbReference type="SAM" id="Phobius"/>
    </source>
</evidence>
<keyword evidence="1" id="KW-0472">Membrane</keyword>
<dbReference type="InterPro" id="IPR012902">
    <property type="entry name" value="N_methyl_site"/>
</dbReference>
<dbReference type="NCBIfam" id="TIGR02532">
    <property type="entry name" value="IV_pilin_GFxxxE"/>
    <property type="match status" value="1"/>
</dbReference>
<comment type="caution">
    <text evidence="2">The sequence shown here is derived from an EMBL/GenBank/DDBJ whole genome shotgun (WGS) entry which is preliminary data.</text>
</comment>
<dbReference type="InterPro" id="IPR045584">
    <property type="entry name" value="Pilin-like"/>
</dbReference>
<dbReference type="PATRIC" id="fig|1618749.3.peg.21"/>
<dbReference type="Gene3D" id="3.30.700.10">
    <property type="entry name" value="Glycoprotein, Type 4 Pilin"/>
    <property type="match status" value="1"/>
</dbReference>